<dbReference type="Proteomes" id="UP000266673">
    <property type="component" value="Unassembled WGS sequence"/>
</dbReference>
<dbReference type="AlphaFoldDB" id="A0A397V2R5"/>
<evidence type="ECO:0000313" key="1">
    <source>
        <dbReference type="EMBL" id="RIB13596.1"/>
    </source>
</evidence>
<organism evidence="1 2">
    <name type="scientific">Gigaspora rosea</name>
    <dbReference type="NCBI Taxonomy" id="44941"/>
    <lineage>
        <taxon>Eukaryota</taxon>
        <taxon>Fungi</taxon>
        <taxon>Fungi incertae sedis</taxon>
        <taxon>Mucoromycota</taxon>
        <taxon>Glomeromycotina</taxon>
        <taxon>Glomeromycetes</taxon>
        <taxon>Diversisporales</taxon>
        <taxon>Gigasporaceae</taxon>
        <taxon>Gigaspora</taxon>
    </lineage>
</organism>
<accession>A0A397V2R5</accession>
<comment type="caution">
    <text evidence="1">The sequence shown here is derived from an EMBL/GenBank/DDBJ whole genome shotgun (WGS) entry which is preliminary data.</text>
</comment>
<name>A0A397V2R5_9GLOM</name>
<proteinExistence type="predicted"/>
<sequence>MAITITIPIPIQETVKTVLTILLDEEMSFVKWMSLMITFGSYMRKMLLDNNLRIPLVDEEICTIYYKKL</sequence>
<reference evidence="1 2" key="1">
    <citation type="submission" date="2018-06" db="EMBL/GenBank/DDBJ databases">
        <title>Comparative genomics reveals the genomic features of Rhizophagus irregularis, R. cerebriforme, R. diaphanum and Gigaspora rosea, and their symbiotic lifestyle signature.</title>
        <authorList>
            <person name="Morin E."/>
            <person name="San Clemente H."/>
            <person name="Chen E.C.H."/>
            <person name="De La Providencia I."/>
            <person name="Hainaut M."/>
            <person name="Kuo A."/>
            <person name="Kohler A."/>
            <person name="Murat C."/>
            <person name="Tang N."/>
            <person name="Roy S."/>
            <person name="Loubradou J."/>
            <person name="Henrissat B."/>
            <person name="Grigoriev I.V."/>
            <person name="Corradi N."/>
            <person name="Roux C."/>
            <person name="Martin F.M."/>
        </authorList>
    </citation>
    <scope>NUCLEOTIDE SEQUENCE [LARGE SCALE GENOMIC DNA]</scope>
    <source>
        <strain evidence="1 2">DAOM 194757</strain>
    </source>
</reference>
<gene>
    <name evidence="1" type="ORF">C2G38_2197372</name>
</gene>
<protein>
    <submittedName>
        <fullName evidence="1">Uncharacterized protein</fullName>
    </submittedName>
</protein>
<keyword evidence="2" id="KW-1185">Reference proteome</keyword>
<dbReference type="OrthoDB" id="5548359at2759"/>
<evidence type="ECO:0000313" key="2">
    <source>
        <dbReference type="Proteomes" id="UP000266673"/>
    </source>
</evidence>
<dbReference type="EMBL" id="QKWP01000908">
    <property type="protein sequence ID" value="RIB13596.1"/>
    <property type="molecule type" value="Genomic_DNA"/>
</dbReference>